<accession>A0ABR1D2D2</accession>
<evidence type="ECO:0000256" key="1">
    <source>
        <dbReference type="PROSITE-ProRule" id="PRU01005"/>
    </source>
</evidence>
<dbReference type="PROSITE" id="PS51670">
    <property type="entry name" value="SHKT"/>
    <property type="match status" value="2"/>
</dbReference>
<dbReference type="EMBL" id="JAVFWL010000003">
    <property type="protein sequence ID" value="KAK6743925.1"/>
    <property type="molecule type" value="Genomic_DNA"/>
</dbReference>
<dbReference type="PANTHER" id="PTHR21724">
    <property type="entry name" value="SHKT DOMAIN-CONTAINING PROTEIN"/>
    <property type="match status" value="1"/>
</dbReference>
<name>A0ABR1D2D2_NECAM</name>
<organism evidence="3 4">
    <name type="scientific">Necator americanus</name>
    <name type="common">Human hookworm</name>
    <dbReference type="NCBI Taxonomy" id="51031"/>
    <lineage>
        <taxon>Eukaryota</taxon>
        <taxon>Metazoa</taxon>
        <taxon>Ecdysozoa</taxon>
        <taxon>Nematoda</taxon>
        <taxon>Chromadorea</taxon>
        <taxon>Rhabditida</taxon>
        <taxon>Rhabditina</taxon>
        <taxon>Rhabditomorpha</taxon>
        <taxon>Strongyloidea</taxon>
        <taxon>Ancylostomatidae</taxon>
        <taxon>Bunostominae</taxon>
        <taxon>Necator</taxon>
    </lineage>
</organism>
<dbReference type="Proteomes" id="UP001303046">
    <property type="component" value="Unassembled WGS sequence"/>
</dbReference>
<evidence type="ECO:0000313" key="4">
    <source>
        <dbReference type="Proteomes" id="UP001303046"/>
    </source>
</evidence>
<evidence type="ECO:0000259" key="2">
    <source>
        <dbReference type="PROSITE" id="PS51670"/>
    </source>
</evidence>
<proteinExistence type="predicted"/>
<keyword evidence="1" id="KW-1015">Disulfide bond</keyword>
<feature type="disulfide bond" evidence="1">
    <location>
        <begin position="233"/>
        <end position="267"/>
    </location>
</feature>
<comment type="caution">
    <text evidence="3">The sequence shown here is derived from an EMBL/GenBank/DDBJ whole genome shotgun (WGS) entry which is preliminary data.</text>
</comment>
<dbReference type="Gene3D" id="1.10.10.1870">
    <property type="entry name" value="ShTK domain-like"/>
    <property type="match status" value="1"/>
</dbReference>
<comment type="caution">
    <text evidence="1">Lacks conserved residue(s) required for the propagation of feature annotation.</text>
</comment>
<feature type="domain" description="ShKT" evidence="2">
    <location>
        <begin position="279"/>
        <end position="315"/>
    </location>
</feature>
<evidence type="ECO:0000313" key="3">
    <source>
        <dbReference type="EMBL" id="KAK6743925.1"/>
    </source>
</evidence>
<dbReference type="InterPro" id="IPR003582">
    <property type="entry name" value="ShKT_dom"/>
</dbReference>
<dbReference type="PANTHER" id="PTHR21724:SF0">
    <property type="entry name" value="SHKT DOMAIN-CONTAINING PROTEIN"/>
    <property type="match status" value="1"/>
</dbReference>
<sequence length="315" mass="35632">MVAYSPSLVGKKRAGYAKTTSSDTALLFFAWRPSAAMYKAHARNAFDTDSRLGQEVLKKEYQRKRRLERRIKLLTNYSFPPSSVLYWKFHVNHRTASLPLLVNFATEGECTWASTRFLKFSEEAVVCSNILSESVCTALYGAGVVAHSNDPDRVANCYKTAARDEDLVQAAISTCPRTCGYCCLTPEYNCQNKQYPRIRCEFITRVMCNDPFWRNIIQEDCPNKCGFCNTGNCTDLIPNCAKDISICRNVDMQAFVKEYCKRTCNYCSETGSNTVSTPCGSDPNCVNWVRNGFCNSAFYTVEQKKRYCGKPCLLC</sequence>
<dbReference type="SMART" id="SM00254">
    <property type="entry name" value="ShKT"/>
    <property type="match status" value="3"/>
</dbReference>
<dbReference type="Pfam" id="PF01549">
    <property type="entry name" value="ShK"/>
    <property type="match status" value="3"/>
</dbReference>
<reference evidence="3 4" key="1">
    <citation type="submission" date="2023-08" db="EMBL/GenBank/DDBJ databases">
        <title>A Necator americanus chromosomal reference genome.</title>
        <authorList>
            <person name="Ilik V."/>
            <person name="Petrzelkova K.J."/>
            <person name="Pardy F."/>
            <person name="Fuh T."/>
            <person name="Niatou-Singa F.S."/>
            <person name="Gouil Q."/>
            <person name="Baker L."/>
            <person name="Ritchie M.E."/>
            <person name="Jex A.R."/>
            <person name="Gazzola D."/>
            <person name="Li H."/>
            <person name="Toshio Fujiwara R."/>
            <person name="Zhan B."/>
            <person name="Aroian R.V."/>
            <person name="Pafco B."/>
            <person name="Schwarz E.M."/>
        </authorList>
    </citation>
    <scope>NUCLEOTIDE SEQUENCE [LARGE SCALE GENOMIC DNA]</scope>
    <source>
        <strain evidence="3 4">Aroian</strain>
        <tissue evidence="3">Whole animal</tissue>
    </source>
</reference>
<dbReference type="Gene3D" id="1.10.10.1940">
    <property type="match status" value="1"/>
</dbReference>
<keyword evidence="4" id="KW-1185">Reference proteome</keyword>
<protein>
    <recommendedName>
        <fullName evidence="2">ShKT domain-containing protein</fullName>
    </recommendedName>
</protein>
<feature type="domain" description="ShKT" evidence="2">
    <location>
        <begin position="233"/>
        <end position="267"/>
    </location>
</feature>
<gene>
    <name evidence="3" type="primary">Necator_chrIII.g11691</name>
    <name evidence="3" type="ORF">RB195_010926</name>
</gene>